<keyword evidence="13" id="KW-1185">Reference proteome</keyword>
<dbReference type="GO" id="GO:0000785">
    <property type="term" value="C:chromatin"/>
    <property type="evidence" value="ECO:0007669"/>
    <property type="project" value="TreeGrafter"/>
</dbReference>
<dbReference type="Gene3D" id="3.30.40.10">
    <property type="entry name" value="Zinc/RING finger domain, C3HC4 (zinc finger)"/>
    <property type="match status" value="1"/>
</dbReference>
<feature type="region of interest" description="Disordered" evidence="9">
    <location>
        <begin position="472"/>
        <end position="491"/>
    </location>
</feature>
<dbReference type="InterPro" id="IPR013083">
    <property type="entry name" value="Znf_RING/FYVE/PHD"/>
</dbReference>
<keyword evidence="7" id="KW-0862">Zinc</keyword>
<dbReference type="AlphaFoldDB" id="A0A8H7CUV5"/>
<evidence type="ECO:0000256" key="3">
    <source>
        <dbReference type="ARBA" id="ARBA00022679"/>
    </source>
</evidence>
<protein>
    <submittedName>
        <fullName evidence="12">Uncharacterized protein</fullName>
    </submittedName>
</protein>
<evidence type="ECO:0000256" key="4">
    <source>
        <dbReference type="ARBA" id="ARBA00022723"/>
    </source>
</evidence>
<dbReference type="Pfam" id="PF02891">
    <property type="entry name" value="zf-MIZ"/>
    <property type="match status" value="1"/>
</dbReference>
<dbReference type="InterPro" id="IPR038654">
    <property type="entry name" value="PINIT_sf"/>
</dbReference>
<evidence type="ECO:0000256" key="8">
    <source>
        <dbReference type="PROSITE-ProRule" id="PRU00452"/>
    </source>
</evidence>
<dbReference type="GO" id="GO:0061665">
    <property type="term" value="F:SUMO ligase activity"/>
    <property type="evidence" value="ECO:0007669"/>
    <property type="project" value="TreeGrafter"/>
</dbReference>
<keyword evidence="5 8" id="KW-0863">Zinc-finger</keyword>
<evidence type="ECO:0000259" key="11">
    <source>
        <dbReference type="PROSITE" id="PS51466"/>
    </source>
</evidence>
<proteinExistence type="inferred from homology"/>
<gene>
    <name evidence="12" type="ORF">MVEN_01406700</name>
</gene>
<comment type="caution">
    <text evidence="12">The sequence shown here is derived from an EMBL/GenBank/DDBJ whole genome shotgun (WGS) entry which is preliminary data.</text>
</comment>
<evidence type="ECO:0000256" key="9">
    <source>
        <dbReference type="SAM" id="MobiDB-lite"/>
    </source>
</evidence>
<evidence type="ECO:0000256" key="7">
    <source>
        <dbReference type="ARBA" id="ARBA00022833"/>
    </source>
</evidence>
<dbReference type="InterPro" id="IPR023321">
    <property type="entry name" value="PINIT"/>
</dbReference>
<keyword evidence="3" id="KW-0808">Transferase</keyword>
<dbReference type="PANTHER" id="PTHR10782:SF4">
    <property type="entry name" value="TONALLI, ISOFORM E"/>
    <property type="match status" value="1"/>
</dbReference>
<evidence type="ECO:0000256" key="6">
    <source>
        <dbReference type="ARBA" id="ARBA00022786"/>
    </source>
</evidence>
<evidence type="ECO:0000259" key="10">
    <source>
        <dbReference type="PROSITE" id="PS51044"/>
    </source>
</evidence>
<dbReference type="OrthoDB" id="28127at2759"/>
<dbReference type="UniPathway" id="UPA00886"/>
<accession>A0A8H7CUV5</accession>
<sequence length="491" mass="53942">MAASYSANPWVDLDAVSKALPFGTALALKQLIISLNTECGTHMIRTGRKQDLVDRLRAQFATWKSTNNVARWRTAKAIIDEIKLPVASFMPDVASMSMASLPRPSGATAYSSAPILILNPAHIPLPPSRSASTIGSPYPTPARAHIGPHFTPSPFFKTDQVVSPLLECPISLNPTDRRECTLHFELSTEQLAMLSAPSTTYQLRLFCTSSKFYGQTEGECPIEFPQTCEIYVNDVQLKSALLKGIKRRPGTAPPPVLSVPNFDIGVRRNTVRMIYINSGGQGQLEYKKYYLIVHLVKTTPVSALVDTLRKTRFVSEAEVRGKMLASMVKDDDIIAGSLKMSLRCPLSFTRITTPSRSVKCTHSQCFDAGAWFAVMEQTTTWLCPVCENVLDWRELIIDGCVFVPFPSPPYSFLAPAFTYNLFLEILNSTPDTVDDVLLEADGGWRTVDSSVSGSAKKGETYSSAKLESAACPAAQRQGQDMDYINSDSEGE</sequence>
<comment type="pathway">
    <text evidence="1">Protein modification; protein sumoylation.</text>
</comment>
<dbReference type="EMBL" id="JACAZI010000011">
    <property type="protein sequence ID" value="KAF7348866.1"/>
    <property type="molecule type" value="Genomic_DNA"/>
</dbReference>
<reference evidence="12" key="1">
    <citation type="submission" date="2020-05" db="EMBL/GenBank/DDBJ databases">
        <title>Mycena genomes resolve the evolution of fungal bioluminescence.</title>
        <authorList>
            <person name="Tsai I.J."/>
        </authorList>
    </citation>
    <scope>NUCLEOTIDE SEQUENCE</scope>
    <source>
        <strain evidence="12">CCC161011</strain>
    </source>
</reference>
<keyword evidence="4" id="KW-0479">Metal-binding</keyword>
<dbReference type="GO" id="GO:0016925">
    <property type="term" value="P:protein sumoylation"/>
    <property type="evidence" value="ECO:0007669"/>
    <property type="project" value="UniProtKB-UniPathway"/>
</dbReference>
<comment type="similarity">
    <text evidence="2">Belongs to the PIAS family.</text>
</comment>
<dbReference type="PANTHER" id="PTHR10782">
    <property type="entry name" value="ZINC FINGER MIZ DOMAIN-CONTAINING PROTEIN"/>
    <property type="match status" value="1"/>
</dbReference>
<organism evidence="12 13">
    <name type="scientific">Mycena venus</name>
    <dbReference type="NCBI Taxonomy" id="2733690"/>
    <lineage>
        <taxon>Eukaryota</taxon>
        <taxon>Fungi</taxon>
        <taxon>Dikarya</taxon>
        <taxon>Basidiomycota</taxon>
        <taxon>Agaricomycotina</taxon>
        <taxon>Agaricomycetes</taxon>
        <taxon>Agaricomycetidae</taxon>
        <taxon>Agaricales</taxon>
        <taxon>Marasmiineae</taxon>
        <taxon>Mycenaceae</taxon>
        <taxon>Mycena</taxon>
    </lineage>
</organism>
<evidence type="ECO:0000256" key="5">
    <source>
        <dbReference type="ARBA" id="ARBA00022771"/>
    </source>
</evidence>
<dbReference type="Proteomes" id="UP000620124">
    <property type="component" value="Unassembled WGS sequence"/>
</dbReference>
<dbReference type="PROSITE" id="PS51044">
    <property type="entry name" value="ZF_SP_RING"/>
    <property type="match status" value="1"/>
</dbReference>
<dbReference type="GO" id="GO:0008270">
    <property type="term" value="F:zinc ion binding"/>
    <property type="evidence" value="ECO:0007669"/>
    <property type="project" value="UniProtKB-KW"/>
</dbReference>
<dbReference type="Gene3D" id="2.60.120.780">
    <property type="entry name" value="PINIT domain"/>
    <property type="match status" value="1"/>
</dbReference>
<feature type="domain" description="PINIT" evidence="11">
    <location>
        <begin position="136"/>
        <end position="299"/>
    </location>
</feature>
<dbReference type="InterPro" id="IPR004181">
    <property type="entry name" value="Znf_MIZ"/>
</dbReference>
<evidence type="ECO:0000256" key="2">
    <source>
        <dbReference type="ARBA" id="ARBA00005383"/>
    </source>
</evidence>
<evidence type="ECO:0000313" key="12">
    <source>
        <dbReference type="EMBL" id="KAF7348866.1"/>
    </source>
</evidence>
<evidence type="ECO:0000313" key="13">
    <source>
        <dbReference type="Proteomes" id="UP000620124"/>
    </source>
</evidence>
<dbReference type="PROSITE" id="PS51466">
    <property type="entry name" value="PINIT"/>
    <property type="match status" value="1"/>
</dbReference>
<keyword evidence="6" id="KW-0833">Ubl conjugation pathway</keyword>
<dbReference type="Pfam" id="PF14324">
    <property type="entry name" value="PINIT"/>
    <property type="match status" value="1"/>
</dbReference>
<feature type="domain" description="SP-RING-type" evidence="10">
    <location>
        <begin position="329"/>
        <end position="428"/>
    </location>
</feature>
<evidence type="ECO:0000256" key="1">
    <source>
        <dbReference type="ARBA" id="ARBA00004718"/>
    </source>
</evidence>
<name>A0A8H7CUV5_9AGAR</name>